<feature type="domain" description="Outer membrane protein beta-barrel" evidence="7">
    <location>
        <begin position="34"/>
        <end position="215"/>
    </location>
</feature>
<keyword evidence="9" id="KW-1185">Reference proteome</keyword>
<dbReference type="Gene3D" id="2.40.160.20">
    <property type="match status" value="1"/>
</dbReference>
<evidence type="ECO:0000256" key="5">
    <source>
        <dbReference type="ARBA" id="ARBA00038306"/>
    </source>
</evidence>
<keyword evidence="2 6" id="KW-0732">Signal</keyword>
<gene>
    <name evidence="8" type="ORF">D4A92_01340</name>
</gene>
<protein>
    <submittedName>
        <fullName evidence="8">Porin family protein</fullName>
    </submittedName>
</protein>
<dbReference type="InterPro" id="IPR011250">
    <property type="entry name" value="OMP/PagP_B-barrel"/>
</dbReference>
<organism evidence="8 9">
    <name type="scientific">Rhizobium rosettiformans</name>
    <dbReference type="NCBI Taxonomy" id="1368430"/>
    <lineage>
        <taxon>Bacteria</taxon>
        <taxon>Pseudomonadati</taxon>
        <taxon>Pseudomonadota</taxon>
        <taxon>Alphaproteobacteria</taxon>
        <taxon>Hyphomicrobiales</taxon>
        <taxon>Rhizobiaceae</taxon>
        <taxon>Rhizobium/Agrobacterium group</taxon>
        <taxon>Rhizobium</taxon>
    </lineage>
</organism>
<keyword evidence="4" id="KW-0998">Cell outer membrane</keyword>
<evidence type="ECO:0000313" key="9">
    <source>
        <dbReference type="Proteomes" id="UP000596351"/>
    </source>
</evidence>
<dbReference type="Proteomes" id="UP000596351">
    <property type="component" value="Chromosome"/>
</dbReference>
<keyword evidence="3" id="KW-0472">Membrane</keyword>
<dbReference type="SUPFAM" id="SSF56925">
    <property type="entry name" value="OMPA-like"/>
    <property type="match status" value="1"/>
</dbReference>
<reference evidence="8 9" key="1">
    <citation type="submission" date="2018-09" db="EMBL/GenBank/DDBJ databases">
        <title>Rhizobium sp. MAE2-X.</title>
        <authorList>
            <person name="Lee Y."/>
            <person name="Jeon C.O."/>
        </authorList>
    </citation>
    <scope>NUCLEOTIDE SEQUENCE [LARGE SCALE GENOMIC DNA]</scope>
    <source>
        <strain evidence="8 9">MAE2-X</strain>
    </source>
</reference>
<evidence type="ECO:0000259" key="7">
    <source>
        <dbReference type="Pfam" id="PF13505"/>
    </source>
</evidence>
<evidence type="ECO:0000256" key="2">
    <source>
        <dbReference type="ARBA" id="ARBA00022729"/>
    </source>
</evidence>
<dbReference type="Pfam" id="PF13505">
    <property type="entry name" value="OMP_b-brl"/>
    <property type="match status" value="1"/>
</dbReference>
<evidence type="ECO:0000313" key="8">
    <source>
        <dbReference type="EMBL" id="QRF53875.1"/>
    </source>
</evidence>
<sequence length="215" mass="22620">MVRKSFIAASILMSVANPTFAADAVMGGPAEPPAAEIVPAQFSWSGGYAGILTGYGWADVKPSDLELSADGARVGAFAGYNFEIGNNLFLGAEAELAYDWNQDTSIVSGQTFTISSGLSGAARARLAYGADRALFYLAGGYAVTELNGESSVMAKQDKTMHGWTVGAGADYAVTDRIITRVEYRYTDFGDVTFPGDTEAVSLKQHAVNVGLAVKF</sequence>
<proteinExistence type="inferred from homology"/>
<dbReference type="PANTHER" id="PTHR34001">
    <property type="entry name" value="BLL7405 PROTEIN"/>
    <property type="match status" value="1"/>
</dbReference>
<comment type="subcellular location">
    <subcellularLocation>
        <location evidence="1">Cell outer membrane</location>
    </subcellularLocation>
</comment>
<accession>A0ABX7F284</accession>
<dbReference type="InterPro" id="IPR027385">
    <property type="entry name" value="Beta-barrel_OMP"/>
</dbReference>
<evidence type="ECO:0000256" key="6">
    <source>
        <dbReference type="SAM" id="SignalP"/>
    </source>
</evidence>
<name>A0ABX7F284_9HYPH</name>
<evidence type="ECO:0000256" key="3">
    <source>
        <dbReference type="ARBA" id="ARBA00023136"/>
    </source>
</evidence>
<comment type="similarity">
    <text evidence="5">Belongs to the Omp25/RopB family.</text>
</comment>
<dbReference type="PANTHER" id="PTHR34001:SF3">
    <property type="entry name" value="BLL7405 PROTEIN"/>
    <property type="match status" value="1"/>
</dbReference>
<feature type="chain" id="PRO_5045501846" evidence="6">
    <location>
        <begin position="22"/>
        <end position="215"/>
    </location>
</feature>
<dbReference type="InterPro" id="IPR051692">
    <property type="entry name" value="OMP-like"/>
</dbReference>
<evidence type="ECO:0000256" key="4">
    <source>
        <dbReference type="ARBA" id="ARBA00023237"/>
    </source>
</evidence>
<evidence type="ECO:0000256" key="1">
    <source>
        <dbReference type="ARBA" id="ARBA00004442"/>
    </source>
</evidence>
<dbReference type="EMBL" id="CP032405">
    <property type="protein sequence ID" value="QRF53875.1"/>
    <property type="molecule type" value="Genomic_DNA"/>
</dbReference>
<feature type="signal peptide" evidence="6">
    <location>
        <begin position="1"/>
        <end position="21"/>
    </location>
</feature>